<organism evidence="1">
    <name type="scientific">uncultured gamma proteobacterium EB080_L93H08</name>
    <dbReference type="NCBI Taxonomy" id="710973"/>
    <lineage>
        <taxon>Bacteria</taxon>
        <taxon>Pseudomonadati</taxon>
        <taxon>Pseudomonadota</taxon>
        <taxon>Gammaproteobacteria</taxon>
        <taxon>environmental samples</taxon>
    </lineage>
</organism>
<dbReference type="EMBL" id="GU474948">
    <property type="protein sequence ID" value="ADI21029.1"/>
    <property type="molecule type" value="Genomic_DNA"/>
</dbReference>
<accession>E0Y2Y8</accession>
<sequence>MLASDDKLQQQQCLAQLLHHNHYREKEMVNYSFLRICGPSVSASPDVFPFI</sequence>
<dbReference type="AlphaFoldDB" id="E0Y2Y8"/>
<protein>
    <submittedName>
        <fullName evidence="1">Uncharacterized protein</fullName>
    </submittedName>
</protein>
<name>E0Y2Y8_9GAMM</name>
<proteinExistence type="predicted"/>
<reference evidence="1" key="1">
    <citation type="journal article" date="2011" name="Environ. Microbiol.">
        <title>Time-series analyses of Monterey Bay coastal microbial picoplankton using a 'genome proxy' microarray.</title>
        <authorList>
            <person name="Rich V.I."/>
            <person name="Pham V.D."/>
            <person name="Eppley J."/>
            <person name="Shi Y."/>
            <person name="DeLong E.F."/>
        </authorList>
    </citation>
    <scope>NUCLEOTIDE SEQUENCE</scope>
</reference>
<evidence type="ECO:0000313" key="1">
    <source>
        <dbReference type="EMBL" id="ADI21029.1"/>
    </source>
</evidence>